<dbReference type="KEGG" id="dfa:DFA_00561"/>
<dbReference type="Proteomes" id="UP000007797">
    <property type="component" value="Unassembled WGS sequence"/>
</dbReference>
<gene>
    <name evidence="2" type="ORF">DFA_00561</name>
</gene>
<proteinExistence type="predicted"/>
<dbReference type="AlphaFoldDB" id="F4PSK8"/>
<sequence>MPSVTRIKIVSRTPSTSTIHYYGRYYSHPDKGEGFNIWVPSLSPFDIRLTFSHFSFQEIEGLIQHIKEVPSGKHVAVMSIGLLPSQPSAALCRAFSSLGAAKIFMVGTTNPNYCLVGYKGLSPGMASEAFGDSTINEVWAEGEARVNLKIAKRRITTLFNSKIGAPYIFFDGYTANDFLEGLGNGINVLVFSQKGAVSVRSPPQVYNFPTSNLYSNSSESLSRFIDSLANHTFIMVFAQGLDLAKNNLHQNAISSLRKIGSKFISQYSTISSNDCWFMIKRIGSDSIFTEMTYNHNSPSTSSFIQTVERKIYNDDTYQVDDDINISVMSSNQSNTPVGMESLFYIYVGGVSITLEGPLTNGLVMCAISEIDGHIYFIKNYNIGTDDGSHDMVKDIVDKISVGSLVVVCSVLNSAGSNITMSADLLTSLERLGAEFGYDITSSSSYALIGRKGAAVATASELISNTGPVTLFSNFPKSLKPIKPFIEIDNLSVSALPGGGYGYSSFMINKQIVDGTNIFSSGLNVLTISPLNGTITSAKNYDTTTDSFNSSKFVADIQALPTGTIVALSTVGPAGQYLGNGVDTIVNYLGGMLIKSFSSQSYCIISTVGQQLTGDKRVISECMSENIYVPTTCNTRFPIKSLFTGSGLSFCVTSMAQSSTASRIMVNGQSQLSSPSSGLNVVTVDHITGATQEYHFDTANDDKQWVLFLNFIQGLTMGTFVLISVQQSFGIPGPEFKDIIKISLSLIGASKFVNVGPSTSYSVIGTKGATPGSAYESFHENVQNPTLVPYQGTNGLWSTLRRTINAHYSIAQQLPPACNPNATTCPIQTLGNVFMNEPAYWKTNRLSSGNIVKALLIGVSYNDNPAGPIKGVDLSIQEHCRALVECGYKSFVNTVNGVSTYGLCTLIQDPQTYQYRTDYSLTSNELQKLFVNIPFGKYYPLQVQLLVSPSTNSQATNSEWSK</sequence>
<feature type="domain" description="ILEI/PANDER" evidence="1">
    <location>
        <begin position="360"/>
        <end position="453"/>
    </location>
</feature>
<name>F4PSK8_CACFS</name>
<dbReference type="PANTHER" id="PTHR46396:SF2">
    <property type="entry name" value="ILEI_PANDER DOMAIN-CONTAINING PROTEIN"/>
    <property type="match status" value="1"/>
</dbReference>
<feature type="domain" description="ILEI/PANDER" evidence="1">
    <location>
        <begin position="184"/>
        <end position="284"/>
    </location>
</feature>
<dbReference type="InterPro" id="IPR039477">
    <property type="entry name" value="ILEI/PANDER_dom"/>
</dbReference>
<dbReference type="RefSeq" id="XP_004358550.1">
    <property type="nucleotide sequence ID" value="XM_004358493.1"/>
</dbReference>
<dbReference type="OrthoDB" id="20902at2759"/>
<reference evidence="3" key="1">
    <citation type="journal article" date="2011" name="Genome Res.">
        <title>Phylogeny-wide analysis of social amoeba genomes highlights ancient origins for complex intercellular communication.</title>
        <authorList>
            <person name="Heidel A.J."/>
            <person name="Lawal H.M."/>
            <person name="Felder M."/>
            <person name="Schilde C."/>
            <person name="Helps N.R."/>
            <person name="Tunggal B."/>
            <person name="Rivero F."/>
            <person name="John U."/>
            <person name="Schleicher M."/>
            <person name="Eichinger L."/>
            <person name="Platzer M."/>
            <person name="Noegel A.A."/>
            <person name="Schaap P."/>
            <person name="Gloeckner G."/>
        </authorList>
    </citation>
    <scope>NUCLEOTIDE SEQUENCE [LARGE SCALE GENOMIC DNA]</scope>
    <source>
        <strain evidence="3">SH3</strain>
    </source>
</reference>
<accession>F4PSK8</accession>
<feature type="domain" description="ILEI/PANDER" evidence="1">
    <location>
        <begin position="34"/>
        <end position="120"/>
    </location>
</feature>
<protein>
    <recommendedName>
        <fullName evidence="1">ILEI/PANDER domain-containing protein</fullName>
    </recommendedName>
</protein>
<dbReference type="InterPro" id="IPR052463">
    <property type="entry name" value="O-linked_mannose_GnT"/>
</dbReference>
<dbReference type="GO" id="GO:0016266">
    <property type="term" value="P:protein O-linked glycosylation via N-acetyl-galactosamine"/>
    <property type="evidence" value="ECO:0007669"/>
    <property type="project" value="TreeGrafter"/>
</dbReference>
<feature type="domain" description="ILEI/PANDER" evidence="1">
    <location>
        <begin position="520"/>
        <end position="609"/>
    </location>
</feature>
<dbReference type="Pfam" id="PF15711">
    <property type="entry name" value="ILEI"/>
    <property type="match status" value="5"/>
</dbReference>
<dbReference type="GO" id="GO:0047223">
    <property type="term" value="F:beta-1,3-galactosyl-O-glycosyl-glycoprotein beta-1,3-N-acetylglucosaminyltransferase activity"/>
    <property type="evidence" value="ECO:0007669"/>
    <property type="project" value="TreeGrafter"/>
</dbReference>
<dbReference type="OMA" id="RTINAHY"/>
<evidence type="ECO:0000313" key="2">
    <source>
        <dbReference type="EMBL" id="EGG20700.1"/>
    </source>
</evidence>
<dbReference type="GeneID" id="14873798"/>
<organism evidence="2 3">
    <name type="scientific">Cavenderia fasciculata</name>
    <name type="common">Slime mold</name>
    <name type="synonym">Dictyostelium fasciculatum</name>
    <dbReference type="NCBI Taxonomy" id="261658"/>
    <lineage>
        <taxon>Eukaryota</taxon>
        <taxon>Amoebozoa</taxon>
        <taxon>Evosea</taxon>
        <taxon>Eumycetozoa</taxon>
        <taxon>Dictyostelia</taxon>
        <taxon>Acytosteliales</taxon>
        <taxon>Cavenderiaceae</taxon>
        <taxon>Cavenderia</taxon>
    </lineage>
</organism>
<dbReference type="EMBL" id="GL883010">
    <property type="protein sequence ID" value="EGG20700.1"/>
    <property type="molecule type" value="Genomic_DNA"/>
</dbReference>
<dbReference type="PANTHER" id="PTHR46396">
    <property type="entry name" value="PROTEIN O-LINKED-MANNOSE BETA-1,2-N-ACETYLGLUCOSAMINYLTRANSFERASE 1"/>
    <property type="match status" value="1"/>
</dbReference>
<evidence type="ECO:0000313" key="3">
    <source>
        <dbReference type="Proteomes" id="UP000007797"/>
    </source>
</evidence>
<feature type="domain" description="ILEI/PANDER" evidence="1">
    <location>
        <begin position="676"/>
        <end position="768"/>
    </location>
</feature>
<keyword evidence="3" id="KW-1185">Reference proteome</keyword>
<dbReference type="GO" id="GO:0000139">
    <property type="term" value="C:Golgi membrane"/>
    <property type="evidence" value="ECO:0007669"/>
    <property type="project" value="TreeGrafter"/>
</dbReference>
<evidence type="ECO:0000259" key="1">
    <source>
        <dbReference type="Pfam" id="PF15711"/>
    </source>
</evidence>